<feature type="domain" description="RNA-binding S4" evidence="8">
    <location>
        <begin position="6"/>
        <end position="64"/>
    </location>
</feature>
<evidence type="ECO:0000313" key="10">
    <source>
        <dbReference type="Proteomes" id="UP000827084"/>
    </source>
</evidence>
<keyword evidence="10" id="KW-1185">Reference proteome</keyword>
<dbReference type="InterPro" id="IPR050343">
    <property type="entry name" value="RsuA_PseudoU_synthase"/>
</dbReference>
<dbReference type="Gene3D" id="3.10.290.10">
    <property type="entry name" value="RNA-binding S4 domain"/>
    <property type="match status" value="1"/>
</dbReference>
<dbReference type="Pfam" id="PF01479">
    <property type="entry name" value="S4"/>
    <property type="match status" value="1"/>
</dbReference>
<dbReference type="EMBL" id="CP080635">
    <property type="protein sequence ID" value="QYX73724.1"/>
    <property type="molecule type" value="Genomic_DNA"/>
</dbReference>
<dbReference type="Gene3D" id="3.30.70.580">
    <property type="entry name" value="Pseudouridine synthase I, catalytic domain, N-terminal subdomain"/>
    <property type="match status" value="1"/>
</dbReference>
<dbReference type="Pfam" id="PF00849">
    <property type="entry name" value="PseudoU_synth_2"/>
    <property type="match status" value="1"/>
</dbReference>
<dbReference type="InterPro" id="IPR042092">
    <property type="entry name" value="PsdUridine_s_RsuA/RluB/E/F_cat"/>
</dbReference>
<keyword evidence="3 7" id="KW-0413">Isomerase</keyword>
<dbReference type="EC" id="5.4.99.-" evidence="7"/>
<accession>A0ABX8XEP1</accession>
<comment type="similarity">
    <text evidence="1 7">Belongs to the pseudouridine synthase RsuA family.</text>
</comment>
<dbReference type="InterPro" id="IPR020094">
    <property type="entry name" value="TruA/RsuA/RluB/E/F_N"/>
</dbReference>
<evidence type="ECO:0000256" key="6">
    <source>
        <dbReference type="PROSITE-ProRule" id="PRU00182"/>
    </source>
</evidence>
<dbReference type="GeneID" id="67442529"/>
<dbReference type="PANTHER" id="PTHR47683:SF4">
    <property type="entry name" value="PSEUDOURIDINE SYNTHASE"/>
    <property type="match status" value="1"/>
</dbReference>
<dbReference type="InterPro" id="IPR036986">
    <property type="entry name" value="S4_RNA-bd_sf"/>
</dbReference>
<sequence>MQSKRGRLDRYLSAKMQMPRKLVRDLLLSGRVQVDGQIVKEMDRQVDEFSHIQLDDQVLQANTPVYMMLHKPVGVVSATKDNQHKTVIDLLDNEYRHELHIAGRLDLNSSGLLLLTNDSRWSEALMSPTEKVDKVYRVTLANPLTHDYVTAFAEGMYFGFENITTQPAKLVILDSHLAEVTLKEGKYHQIKRMFGRFRNPVIGLHRLSIGDIVLDEQLQPGESRTLTAAEIACIKI</sequence>
<reference evidence="9 10" key="1">
    <citation type="submission" date="2021-08" db="EMBL/GenBank/DDBJ databases">
        <title>Shewanella putrefaciens YZ-J, complete genome.</title>
        <authorList>
            <person name="Yi Z."/>
        </authorList>
    </citation>
    <scope>NUCLEOTIDE SEQUENCE [LARGE SCALE GENOMIC DNA]</scope>
    <source>
        <strain evidence="9 10">YZ-J</strain>
    </source>
</reference>
<evidence type="ECO:0000256" key="5">
    <source>
        <dbReference type="ARBA" id="ARBA00037590"/>
    </source>
</evidence>
<dbReference type="CDD" id="cd02553">
    <property type="entry name" value="PseudoU_synth_RsuA"/>
    <property type="match status" value="1"/>
</dbReference>
<dbReference type="NCBIfam" id="TIGR00093">
    <property type="entry name" value="pseudouridine synthase"/>
    <property type="match status" value="1"/>
</dbReference>
<dbReference type="Proteomes" id="UP000827084">
    <property type="component" value="Chromosome"/>
</dbReference>
<evidence type="ECO:0000259" key="8">
    <source>
        <dbReference type="SMART" id="SM00363"/>
    </source>
</evidence>
<dbReference type="Gene3D" id="3.30.70.1560">
    <property type="entry name" value="Alpha-L RNA-binding motif"/>
    <property type="match status" value="1"/>
</dbReference>
<dbReference type="InterPro" id="IPR018496">
    <property type="entry name" value="PsdUridine_synth_RsuA/RluB_CS"/>
</dbReference>
<proteinExistence type="inferred from homology"/>
<organism evidence="9 10">
    <name type="scientific">Shewanella putrefaciens</name>
    <name type="common">Pseudomonas putrefaciens</name>
    <dbReference type="NCBI Taxonomy" id="24"/>
    <lineage>
        <taxon>Bacteria</taxon>
        <taxon>Pseudomonadati</taxon>
        <taxon>Pseudomonadota</taxon>
        <taxon>Gammaproteobacteria</taxon>
        <taxon>Alteromonadales</taxon>
        <taxon>Shewanellaceae</taxon>
        <taxon>Shewanella</taxon>
    </lineage>
</organism>
<dbReference type="CDD" id="cd00165">
    <property type="entry name" value="S4"/>
    <property type="match status" value="1"/>
</dbReference>
<dbReference type="PROSITE" id="PS50889">
    <property type="entry name" value="S4"/>
    <property type="match status" value="1"/>
</dbReference>
<keyword evidence="2 6" id="KW-0694">RNA-binding</keyword>
<comment type="catalytic activity">
    <reaction evidence="4">
        <text>uridine(516) in 16S rRNA = pseudouridine(516) in 16S rRNA</text>
        <dbReference type="Rhea" id="RHEA:38867"/>
        <dbReference type="Rhea" id="RHEA-COMP:10089"/>
        <dbReference type="Rhea" id="RHEA-COMP:10090"/>
        <dbReference type="ChEBI" id="CHEBI:65314"/>
        <dbReference type="ChEBI" id="CHEBI:65315"/>
        <dbReference type="EC" id="5.4.99.19"/>
    </reaction>
</comment>
<evidence type="ECO:0000256" key="7">
    <source>
        <dbReference type="RuleBase" id="RU003887"/>
    </source>
</evidence>
<evidence type="ECO:0000256" key="3">
    <source>
        <dbReference type="ARBA" id="ARBA00023235"/>
    </source>
</evidence>
<dbReference type="SMART" id="SM00363">
    <property type="entry name" value="S4"/>
    <property type="match status" value="1"/>
</dbReference>
<gene>
    <name evidence="9" type="ORF">K3G22_04675</name>
</gene>
<dbReference type="InterPro" id="IPR000748">
    <property type="entry name" value="PsdUridine_synth_RsuA/RluB/E/F"/>
</dbReference>
<dbReference type="PROSITE" id="PS01149">
    <property type="entry name" value="PSI_RSU"/>
    <property type="match status" value="1"/>
</dbReference>
<dbReference type="InterPro" id="IPR006145">
    <property type="entry name" value="PsdUridine_synth_RsuA/RluA"/>
</dbReference>
<protein>
    <recommendedName>
        <fullName evidence="7">Pseudouridine synthase</fullName>
        <ecNumber evidence="7">5.4.99.-</ecNumber>
    </recommendedName>
</protein>
<dbReference type="InterPro" id="IPR020103">
    <property type="entry name" value="PsdUridine_synth_cat_dom_sf"/>
</dbReference>
<evidence type="ECO:0000256" key="2">
    <source>
        <dbReference type="ARBA" id="ARBA00022884"/>
    </source>
</evidence>
<comment type="function">
    <text evidence="5">Responsible for synthesis of pseudouridine from uracil-516 in 16S ribosomal RNA.</text>
</comment>
<evidence type="ECO:0000313" key="9">
    <source>
        <dbReference type="EMBL" id="QYX73724.1"/>
    </source>
</evidence>
<dbReference type="InterPro" id="IPR002942">
    <property type="entry name" value="S4_RNA-bd"/>
</dbReference>
<name>A0ABX8XEP1_SHEPU</name>
<evidence type="ECO:0000256" key="4">
    <source>
        <dbReference type="ARBA" id="ARBA00036749"/>
    </source>
</evidence>
<dbReference type="SUPFAM" id="SSF55120">
    <property type="entry name" value="Pseudouridine synthase"/>
    <property type="match status" value="1"/>
</dbReference>
<dbReference type="PANTHER" id="PTHR47683">
    <property type="entry name" value="PSEUDOURIDINE SYNTHASE FAMILY PROTEIN-RELATED"/>
    <property type="match status" value="1"/>
</dbReference>
<dbReference type="RefSeq" id="WP_025008578.1">
    <property type="nucleotide sequence ID" value="NZ_BMPK01000004.1"/>
</dbReference>
<dbReference type="SUPFAM" id="SSF55174">
    <property type="entry name" value="Alpha-L RNA-binding motif"/>
    <property type="match status" value="1"/>
</dbReference>
<evidence type="ECO:0000256" key="1">
    <source>
        <dbReference type="ARBA" id="ARBA00008348"/>
    </source>
</evidence>